<dbReference type="Proteomes" id="UP000316621">
    <property type="component" value="Chromosome 4"/>
</dbReference>
<dbReference type="Gramene" id="RZC59272">
    <property type="protein sequence ID" value="RZC59272"/>
    <property type="gene ID" value="C5167_006578"/>
</dbReference>
<evidence type="ECO:0000313" key="1">
    <source>
        <dbReference type="EMBL" id="RZC59272.1"/>
    </source>
</evidence>
<reference evidence="1 2" key="1">
    <citation type="journal article" date="2018" name="Science">
        <title>The opium poppy genome and morphinan production.</title>
        <authorList>
            <person name="Guo L."/>
            <person name="Winzer T."/>
            <person name="Yang X."/>
            <person name="Li Y."/>
            <person name="Ning Z."/>
            <person name="He Z."/>
            <person name="Teodor R."/>
            <person name="Lu Y."/>
            <person name="Bowser T.A."/>
            <person name="Graham I.A."/>
            <person name="Ye K."/>
        </authorList>
    </citation>
    <scope>NUCLEOTIDE SEQUENCE [LARGE SCALE GENOMIC DNA]</scope>
    <source>
        <strain evidence="2">cv. HN1</strain>
        <tissue evidence="1">Leaves</tissue>
    </source>
</reference>
<keyword evidence="2" id="KW-1185">Reference proteome</keyword>
<proteinExistence type="predicted"/>
<accession>A0A4Y7JGU9</accession>
<protein>
    <submittedName>
        <fullName evidence="1">Uncharacterized protein</fullName>
    </submittedName>
</protein>
<sequence length="81" mass="9375">MRCLLLFAVCSFRCSDRGSLISNCLKNIQHLHWHFLKIFTLQFLSIRKENEELLVLLNMCFEEIAGVDGSEIFLLVIMGGR</sequence>
<name>A0A4Y7JGU9_PAPSO</name>
<dbReference type="EMBL" id="CM010718">
    <property type="protein sequence ID" value="RZC59272.1"/>
    <property type="molecule type" value="Genomic_DNA"/>
</dbReference>
<organism evidence="1 2">
    <name type="scientific">Papaver somniferum</name>
    <name type="common">Opium poppy</name>
    <dbReference type="NCBI Taxonomy" id="3469"/>
    <lineage>
        <taxon>Eukaryota</taxon>
        <taxon>Viridiplantae</taxon>
        <taxon>Streptophyta</taxon>
        <taxon>Embryophyta</taxon>
        <taxon>Tracheophyta</taxon>
        <taxon>Spermatophyta</taxon>
        <taxon>Magnoliopsida</taxon>
        <taxon>Ranunculales</taxon>
        <taxon>Papaveraceae</taxon>
        <taxon>Papaveroideae</taxon>
        <taxon>Papaver</taxon>
    </lineage>
</organism>
<gene>
    <name evidence="1" type="ORF">C5167_006578</name>
</gene>
<evidence type="ECO:0000313" key="2">
    <source>
        <dbReference type="Proteomes" id="UP000316621"/>
    </source>
</evidence>
<dbReference type="AlphaFoldDB" id="A0A4Y7JGU9"/>